<evidence type="ECO:0000313" key="1">
    <source>
        <dbReference type="EMBL" id="MPC69623.1"/>
    </source>
</evidence>
<organism evidence="1 2">
    <name type="scientific">Portunus trituberculatus</name>
    <name type="common">Swimming crab</name>
    <name type="synonym">Neptunus trituberculatus</name>
    <dbReference type="NCBI Taxonomy" id="210409"/>
    <lineage>
        <taxon>Eukaryota</taxon>
        <taxon>Metazoa</taxon>
        <taxon>Ecdysozoa</taxon>
        <taxon>Arthropoda</taxon>
        <taxon>Crustacea</taxon>
        <taxon>Multicrustacea</taxon>
        <taxon>Malacostraca</taxon>
        <taxon>Eumalacostraca</taxon>
        <taxon>Eucarida</taxon>
        <taxon>Decapoda</taxon>
        <taxon>Pleocyemata</taxon>
        <taxon>Brachyura</taxon>
        <taxon>Eubrachyura</taxon>
        <taxon>Portunoidea</taxon>
        <taxon>Portunidae</taxon>
        <taxon>Portuninae</taxon>
        <taxon>Portunus</taxon>
    </lineage>
</organism>
<proteinExistence type="predicted"/>
<comment type="caution">
    <text evidence="1">The sequence shown here is derived from an EMBL/GenBank/DDBJ whole genome shotgun (WGS) entry which is preliminary data.</text>
</comment>
<sequence length="95" mass="10543">MKENAKHLITASSIAPLPRDTMHQLSHVPSRLRSPVNITSLSLLLNLHLPSLNSSLHRPVSSTLWPPDYQYALTPRPSSLDTMFDTSQQTLLAST</sequence>
<dbReference type="AlphaFoldDB" id="A0A5B7HHJ0"/>
<reference evidence="1 2" key="1">
    <citation type="submission" date="2019-05" db="EMBL/GenBank/DDBJ databases">
        <title>Another draft genome of Portunus trituberculatus and its Hox gene families provides insights of decapod evolution.</title>
        <authorList>
            <person name="Jeong J.-H."/>
            <person name="Song I."/>
            <person name="Kim S."/>
            <person name="Choi T."/>
            <person name="Kim D."/>
            <person name="Ryu S."/>
            <person name="Kim W."/>
        </authorList>
    </citation>
    <scope>NUCLEOTIDE SEQUENCE [LARGE SCALE GENOMIC DNA]</scope>
    <source>
        <tissue evidence="1">Muscle</tissue>
    </source>
</reference>
<keyword evidence="2" id="KW-1185">Reference proteome</keyword>
<dbReference type="EMBL" id="VSRR010029735">
    <property type="protein sequence ID" value="MPC69623.1"/>
    <property type="molecule type" value="Genomic_DNA"/>
</dbReference>
<evidence type="ECO:0000313" key="2">
    <source>
        <dbReference type="Proteomes" id="UP000324222"/>
    </source>
</evidence>
<protein>
    <submittedName>
        <fullName evidence="1">Uncharacterized protein</fullName>
    </submittedName>
</protein>
<name>A0A5B7HHJ0_PORTR</name>
<gene>
    <name evidence="1" type="ORF">E2C01_063853</name>
</gene>
<dbReference type="Proteomes" id="UP000324222">
    <property type="component" value="Unassembled WGS sequence"/>
</dbReference>
<accession>A0A5B7HHJ0</accession>